<dbReference type="InterPro" id="IPR004342">
    <property type="entry name" value="EXS_C"/>
</dbReference>
<feature type="compositionally biased region" description="Polar residues" evidence="5">
    <location>
        <begin position="253"/>
        <end position="263"/>
    </location>
</feature>
<dbReference type="GO" id="GO:0005886">
    <property type="term" value="C:plasma membrane"/>
    <property type="evidence" value="ECO:0007669"/>
    <property type="project" value="TreeGrafter"/>
</dbReference>
<dbReference type="EMBL" id="JAGPXD010000002">
    <property type="protein sequence ID" value="KAH7368799.1"/>
    <property type="molecule type" value="Genomic_DNA"/>
</dbReference>
<gene>
    <name evidence="8" type="ORF">B0T11DRAFT_67466</name>
</gene>
<dbReference type="GO" id="GO:0006817">
    <property type="term" value="P:phosphate ion transport"/>
    <property type="evidence" value="ECO:0007669"/>
    <property type="project" value="TreeGrafter"/>
</dbReference>
<dbReference type="PROSITE" id="PS51380">
    <property type="entry name" value="EXS"/>
    <property type="match status" value="1"/>
</dbReference>
<dbReference type="AlphaFoldDB" id="A0A8K0TSJ9"/>
<comment type="subcellular location">
    <subcellularLocation>
        <location evidence="1">Membrane</location>
        <topology evidence="1">Multi-pass membrane protein</topology>
    </subcellularLocation>
</comment>
<dbReference type="Pfam" id="PF03124">
    <property type="entry name" value="EXS"/>
    <property type="match status" value="1"/>
</dbReference>
<comment type="caution">
    <text evidence="8">The sequence shown here is derived from an EMBL/GenBank/DDBJ whole genome shotgun (WGS) entry which is preliminary data.</text>
</comment>
<keyword evidence="3 6" id="KW-1133">Transmembrane helix</keyword>
<organism evidence="8 9">
    <name type="scientific">Plectosphaerella cucumerina</name>
    <dbReference type="NCBI Taxonomy" id="40658"/>
    <lineage>
        <taxon>Eukaryota</taxon>
        <taxon>Fungi</taxon>
        <taxon>Dikarya</taxon>
        <taxon>Ascomycota</taxon>
        <taxon>Pezizomycotina</taxon>
        <taxon>Sordariomycetes</taxon>
        <taxon>Hypocreomycetidae</taxon>
        <taxon>Glomerellales</taxon>
        <taxon>Plectosphaerellaceae</taxon>
        <taxon>Plectosphaerella</taxon>
    </lineage>
</organism>
<feature type="compositionally biased region" description="Basic and acidic residues" evidence="5">
    <location>
        <begin position="241"/>
        <end position="252"/>
    </location>
</feature>
<evidence type="ECO:0000256" key="1">
    <source>
        <dbReference type="ARBA" id="ARBA00004141"/>
    </source>
</evidence>
<evidence type="ECO:0000256" key="6">
    <source>
        <dbReference type="SAM" id="Phobius"/>
    </source>
</evidence>
<dbReference type="OrthoDB" id="9970435at2759"/>
<evidence type="ECO:0000259" key="7">
    <source>
        <dbReference type="PROSITE" id="PS51380"/>
    </source>
</evidence>
<feature type="compositionally biased region" description="Basic and acidic residues" evidence="5">
    <location>
        <begin position="110"/>
        <end position="123"/>
    </location>
</feature>
<proteinExistence type="predicted"/>
<feature type="region of interest" description="Disordered" evidence="5">
    <location>
        <begin position="145"/>
        <end position="169"/>
    </location>
</feature>
<feature type="domain" description="EXS" evidence="7">
    <location>
        <begin position="1"/>
        <end position="108"/>
    </location>
</feature>
<dbReference type="GO" id="GO:0005794">
    <property type="term" value="C:Golgi apparatus"/>
    <property type="evidence" value="ECO:0007669"/>
    <property type="project" value="TreeGrafter"/>
</dbReference>
<dbReference type="PANTHER" id="PTHR10783:SF103">
    <property type="entry name" value="SOLUTE CARRIER FAMILY 53 MEMBER 1"/>
    <property type="match status" value="1"/>
</dbReference>
<feature type="region of interest" description="Disordered" evidence="5">
    <location>
        <begin position="195"/>
        <end position="263"/>
    </location>
</feature>
<dbReference type="GO" id="GO:0016036">
    <property type="term" value="P:cellular response to phosphate starvation"/>
    <property type="evidence" value="ECO:0007669"/>
    <property type="project" value="TreeGrafter"/>
</dbReference>
<evidence type="ECO:0000256" key="5">
    <source>
        <dbReference type="SAM" id="MobiDB-lite"/>
    </source>
</evidence>
<feature type="transmembrane region" description="Helical" evidence="6">
    <location>
        <begin position="25"/>
        <end position="47"/>
    </location>
</feature>
<dbReference type="GO" id="GO:0000822">
    <property type="term" value="F:inositol hexakisphosphate binding"/>
    <property type="evidence" value="ECO:0007669"/>
    <property type="project" value="TreeGrafter"/>
</dbReference>
<keyword evidence="9" id="KW-1185">Reference proteome</keyword>
<evidence type="ECO:0000256" key="4">
    <source>
        <dbReference type="ARBA" id="ARBA00023136"/>
    </source>
</evidence>
<evidence type="ECO:0000256" key="3">
    <source>
        <dbReference type="ARBA" id="ARBA00022989"/>
    </source>
</evidence>
<sequence length="263" mass="29010">MDFSLLQPSARHRYLRDITALKKRWVYYAIMVADPILRFAWIFYAIFTHDRQHSTVVSFLVSFAEAFRRGIWALLRVENEHCANVAVYKASRDVPLPYRLQPLVENISEEGSRPGSSDEEHPAGEGGDADAATATATSVQRVGTNRTIDEEADAGAQSPSASGTVRRRKTGVIGSFRGIQRSFSKILAEAHRQDFVKKRKPDAATSRLEGSGGAQPQSDDDDEEDEEGDEEEDEALAAAEHGLRKEAEDTSRNQRAGGSSSRG</sequence>
<feature type="compositionally biased region" description="Acidic residues" evidence="5">
    <location>
        <begin position="218"/>
        <end position="235"/>
    </location>
</feature>
<accession>A0A8K0TSJ9</accession>
<evidence type="ECO:0000313" key="8">
    <source>
        <dbReference type="EMBL" id="KAH7368799.1"/>
    </source>
</evidence>
<evidence type="ECO:0000313" key="9">
    <source>
        <dbReference type="Proteomes" id="UP000813385"/>
    </source>
</evidence>
<evidence type="ECO:0000256" key="2">
    <source>
        <dbReference type="ARBA" id="ARBA00022692"/>
    </source>
</evidence>
<feature type="region of interest" description="Disordered" evidence="5">
    <location>
        <begin position="107"/>
        <end position="132"/>
    </location>
</feature>
<keyword evidence="2 6" id="KW-0812">Transmembrane</keyword>
<name>A0A8K0TSJ9_9PEZI</name>
<reference evidence="8" key="1">
    <citation type="journal article" date="2021" name="Nat. Commun.">
        <title>Genetic determinants of endophytism in the Arabidopsis root mycobiome.</title>
        <authorList>
            <person name="Mesny F."/>
            <person name="Miyauchi S."/>
            <person name="Thiergart T."/>
            <person name="Pickel B."/>
            <person name="Atanasova L."/>
            <person name="Karlsson M."/>
            <person name="Huettel B."/>
            <person name="Barry K.W."/>
            <person name="Haridas S."/>
            <person name="Chen C."/>
            <person name="Bauer D."/>
            <person name="Andreopoulos W."/>
            <person name="Pangilinan J."/>
            <person name="LaButti K."/>
            <person name="Riley R."/>
            <person name="Lipzen A."/>
            <person name="Clum A."/>
            <person name="Drula E."/>
            <person name="Henrissat B."/>
            <person name="Kohler A."/>
            <person name="Grigoriev I.V."/>
            <person name="Martin F.M."/>
            <person name="Hacquard S."/>
        </authorList>
    </citation>
    <scope>NUCLEOTIDE SEQUENCE</scope>
    <source>
        <strain evidence="8">MPI-CAGE-AT-0016</strain>
    </source>
</reference>
<keyword evidence="4 6" id="KW-0472">Membrane</keyword>
<dbReference type="Proteomes" id="UP000813385">
    <property type="component" value="Unassembled WGS sequence"/>
</dbReference>
<dbReference type="PANTHER" id="PTHR10783">
    <property type="entry name" value="XENOTROPIC AND POLYTROPIC RETROVIRUS RECEPTOR 1-RELATED"/>
    <property type="match status" value="1"/>
</dbReference>
<protein>
    <submittedName>
        <fullName evidence="8">EXS family-domain-containing protein</fullName>
    </submittedName>
</protein>